<sequence>MKRLSLEEKLRTYSCFQVHPWIPPIPAAPAPAGSGSISSTAGTGPDSTSAVSLVSPSREEVGKGSILISAETAGAGLNSAAAAGSGGEAPARKRTPGRWRRIPRKQPPPPPGERYDANKTLEELLAENEDRDEDDYFLTEEQTVLFRETKREFAKTCQILIDVKNGKSQLVFELPRPLRSTVC</sequence>
<feature type="compositionally biased region" description="Low complexity" evidence="1">
    <location>
        <begin position="30"/>
        <end position="45"/>
    </location>
</feature>
<dbReference type="Gramene" id="LPERR05G19930.1">
    <property type="protein sequence ID" value="LPERR05G19930.1"/>
    <property type="gene ID" value="LPERR05G19930"/>
</dbReference>
<protein>
    <submittedName>
        <fullName evidence="2">Uncharacterized protein</fullName>
    </submittedName>
</protein>
<evidence type="ECO:0000313" key="2">
    <source>
        <dbReference type="EnsemblPlants" id="LPERR05G19930.1"/>
    </source>
</evidence>
<accession>A0A0D9WJ52</accession>
<keyword evidence="3" id="KW-1185">Reference proteome</keyword>
<feature type="region of interest" description="Disordered" evidence="1">
    <location>
        <begin position="79"/>
        <end position="116"/>
    </location>
</feature>
<dbReference type="EnsemblPlants" id="LPERR05G19930.1">
    <property type="protein sequence ID" value="LPERR05G19930.1"/>
    <property type="gene ID" value="LPERR05G19930"/>
</dbReference>
<feature type="compositionally biased region" description="Basic residues" evidence="1">
    <location>
        <begin position="92"/>
        <end position="104"/>
    </location>
</feature>
<dbReference type="Proteomes" id="UP000032180">
    <property type="component" value="Chromosome 5"/>
</dbReference>
<feature type="region of interest" description="Disordered" evidence="1">
    <location>
        <begin position="28"/>
        <end position="56"/>
    </location>
</feature>
<evidence type="ECO:0000313" key="3">
    <source>
        <dbReference type="Proteomes" id="UP000032180"/>
    </source>
</evidence>
<reference evidence="2" key="3">
    <citation type="submission" date="2015-04" db="UniProtKB">
        <authorList>
            <consortium name="EnsemblPlants"/>
        </authorList>
    </citation>
    <scope>IDENTIFICATION</scope>
</reference>
<dbReference type="AlphaFoldDB" id="A0A0D9WJ52"/>
<evidence type="ECO:0000256" key="1">
    <source>
        <dbReference type="SAM" id="MobiDB-lite"/>
    </source>
</evidence>
<organism evidence="2 3">
    <name type="scientific">Leersia perrieri</name>
    <dbReference type="NCBI Taxonomy" id="77586"/>
    <lineage>
        <taxon>Eukaryota</taxon>
        <taxon>Viridiplantae</taxon>
        <taxon>Streptophyta</taxon>
        <taxon>Embryophyta</taxon>
        <taxon>Tracheophyta</taxon>
        <taxon>Spermatophyta</taxon>
        <taxon>Magnoliopsida</taxon>
        <taxon>Liliopsida</taxon>
        <taxon>Poales</taxon>
        <taxon>Poaceae</taxon>
        <taxon>BOP clade</taxon>
        <taxon>Oryzoideae</taxon>
        <taxon>Oryzeae</taxon>
        <taxon>Oryzinae</taxon>
        <taxon>Leersia</taxon>
    </lineage>
</organism>
<name>A0A0D9WJ52_9ORYZ</name>
<reference evidence="3" key="2">
    <citation type="submission" date="2013-12" db="EMBL/GenBank/DDBJ databases">
        <authorList>
            <person name="Yu Y."/>
            <person name="Lee S."/>
            <person name="de Baynast K."/>
            <person name="Wissotski M."/>
            <person name="Liu L."/>
            <person name="Talag J."/>
            <person name="Goicoechea J."/>
            <person name="Angelova A."/>
            <person name="Jetty R."/>
            <person name="Kudrna D."/>
            <person name="Golser W."/>
            <person name="Rivera L."/>
            <person name="Zhang J."/>
            <person name="Wing R."/>
        </authorList>
    </citation>
    <scope>NUCLEOTIDE SEQUENCE</scope>
</reference>
<reference evidence="2 3" key="1">
    <citation type="submission" date="2012-08" db="EMBL/GenBank/DDBJ databases">
        <title>Oryza genome evolution.</title>
        <authorList>
            <person name="Wing R.A."/>
        </authorList>
    </citation>
    <scope>NUCLEOTIDE SEQUENCE</scope>
</reference>
<feature type="compositionally biased region" description="Polar residues" evidence="1">
    <location>
        <begin position="46"/>
        <end position="55"/>
    </location>
</feature>
<proteinExistence type="predicted"/>
<dbReference type="HOGENOM" id="CLU_1477223_0_0_1"/>